<dbReference type="PANTHER" id="PTHR15829">
    <property type="entry name" value="PROTEIN KINASE PKN/PRK1, EFFECTOR"/>
    <property type="match status" value="1"/>
</dbReference>
<feature type="compositionally biased region" description="Polar residues" evidence="2">
    <location>
        <begin position="549"/>
        <end position="559"/>
    </location>
</feature>
<dbReference type="EMBL" id="CP111015">
    <property type="protein sequence ID" value="WAR02751.1"/>
    <property type="molecule type" value="Genomic_DNA"/>
</dbReference>
<dbReference type="Proteomes" id="UP001164746">
    <property type="component" value="Chromosome 4"/>
</dbReference>
<dbReference type="InterPro" id="IPR016024">
    <property type="entry name" value="ARM-type_fold"/>
</dbReference>
<dbReference type="Gene3D" id="1.25.10.10">
    <property type="entry name" value="Leucine-rich Repeat Variant"/>
    <property type="match status" value="1"/>
</dbReference>
<feature type="domain" description="FAM65 N-terminal" evidence="3">
    <location>
        <begin position="111"/>
        <end position="317"/>
    </location>
</feature>
<accession>A0ABY7E1C7</accession>
<organism evidence="4 5">
    <name type="scientific">Mya arenaria</name>
    <name type="common">Soft-shell clam</name>
    <dbReference type="NCBI Taxonomy" id="6604"/>
    <lineage>
        <taxon>Eukaryota</taxon>
        <taxon>Metazoa</taxon>
        <taxon>Spiralia</taxon>
        <taxon>Lophotrochozoa</taxon>
        <taxon>Mollusca</taxon>
        <taxon>Bivalvia</taxon>
        <taxon>Autobranchia</taxon>
        <taxon>Heteroconchia</taxon>
        <taxon>Euheterodonta</taxon>
        <taxon>Imparidentia</taxon>
        <taxon>Neoheterodontei</taxon>
        <taxon>Myida</taxon>
        <taxon>Myoidea</taxon>
        <taxon>Myidae</taxon>
        <taxon>Mya</taxon>
    </lineage>
</organism>
<dbReference type="SUPFAM" id="SSF48371">
    <property type="entry name" value="ARM repeat"/>
    <property type="match status" value="1"/>
</dbReference>
<comment type="similarity">
    <text evidence="1">Belongs to the RIPOR family.</text>
</comment>
<evidence type="ECO:0000259" key="3">
    <source>
        <dbReference type="Pfam" id="PF15903"/>
    </source>
</evidence>
<dbReference type="InterPro" id="IPR031780">
    <property type="entry name" value="FAM65_N"/>
</dbReference>
<feature type="region of interest" description="Disordered" evidence="2">
    <location>
        <begin position="1"/>
        <end position="29"/>
    </location>
</feature>
<name>A0ABY7E1C7_MYAAR</name>
<gene>
    <name evidence="4" type="ORF">MAR_009309</name>
</gene>
<dbReference type="InterPro" id="IPR011989">
    <property type="entry name" value="ARM-like"/>
</dbReference>
<dbReference type="PANTHER" id="PTHR15829:SF13">
    <property type="entry name" value="FAM65 N-TERMINAL DOMAIN-CONTAINING PROTEIN"/>
    <property type="match status" value="1"/>
</dbReference>
<dbReference type="Pfam" id="PF15903">
    <property type="entry name" value="PL48"/>
    <property type="match status" value="1"/>
</dbReference>
<reference evidence="4" key="1">
    <citation type="submission" date="2022-11" db="EMBL/GenBank/DDBJ databases">
        <title>Centuries of genome instability and evolution in soft-shell clam transmissible cancer (bioRxiv).</title>
        <authorList>
            <person name="Hart S.F.M."/>
            <person name="Yonemitsu M.A."/>
            <person name="Giersch R.M."/>
            <person name="Beal B.F."/>
            <person name="Arriagada G."/>
            <person name="Davis B.W."/>
            <person name="Ostrander E.A."/>
            <person name="Goff S.P."/>
            <person name="Metzger M.J."/>
        </authorList>
    </citation>
    <scope>NUCLEOTIDE SEQUENCE</scope>
    <source>
        <strain evidence="4">MELC-2E11</strain>
        <tissue evidence="4">Siphon/mantle</tissue>
    </source>
</reference>
<evidence type="ECO:0000313" key="4">
    <source>
        <dbReference type="EMBL" id="WAR02751.1"/>
    </source>
</evidence>
<protein>
    <submittedName>
        <fullName evidence="4">RIPR3-like protein</fullName>
    </submittedName>
</protein>
<evidence type="ECO:0000313" key="5">
    <source>
        <dbReference type="Proteomes" id="UP001164746"/>
    </source>
</evidence>
<sequence>MTKQDVSHHQGNQEYRGNRYVQEAKRQRPKSAIIVTRSQSFNGMANQGRKDGAQAVVLGDSFRHHRASPVPPPRPVPGARGAVGFSFRKEFIEATKEDIQQLQYRQSEGTSTSQQVKSAERYLKRLEFHLAKLDELHEFYLLQQQLREGVRTMHRAYVTSPGNQRNTLSNVKYGYKECTQNMCNIEAQLEAMMGTFNCKMKGMAGFARLCPGDVFEVTVRHGTQKWKTKGRIEKTGNQKWDTPEFNFKAVVGDIFNIKGLEVRAFKSVLLGQKSCETKDLFSANPQLMTVSINVNGSLKLSIVITWNPLDGVDESQAFMEPQMRVSGSAGRRRPVSVIGLNGQYSSMEPGQSGDVQISQTKDDNFILRTNMASSSQHAMPSYHGLDSPHVSRLSEHMPAAYQQTGPILAQTSGHMQAGFHSSPAFMPSTDTTVQPLTSSQSTNQNSALVTSMPSVLHYPSMTSQPMPSSHGDENCVLNIEDVIHNLSSTLEDYHGQYPVLQKLEDLVKFTQKLIRKQFRNSSRSSSISVSIESALEAFDFLESEEGQEDPTSPTEGTKTSFDDVLCSPESTAKTGDSGIESLAQRLSEDTQLGSSVGSSPVPPSTGNEEVDQSLLYHFTYCERLLENLGAFGPLKCREIYALDKLEKQCGVIESLLNLAKAGPSVDLHSVMSSICEDKSLREFWVKCTDEHTLYIHPDRLLSALEQKYASIIAEKFLIDHTRVCEHVLTRVLDIPDYNAERGRSWFTLTLHQFMLYFTDEGGLSHVENVAKEMKLVEKLTSGNPDIVIKAILTLRDSLPSSPCLKVIAMLLVTMDTEVEQCIISYLNLIQKKKEGRDKAMVTYVEGLEDRTPQIRAGACAALAILEASESKEQLVYLWQSDSSQLVQNQAKKALLSLGDEGQKAFEDAQLSKHGFQGLQVHK</sequence>
<dbReference type="InterPro" id="IPR026136">
    <property type="entry name" value="RIPOR3"/>
</dbReference>
<feature type="region of interest" description="Disordered" evidence="2">
    <location>
        <begin position="543"/>
        <end position="577"/>
    </location>
</feature>
<evidence type="ECO:0000256" key="2">
    <source>
        <dbReference type="SAM" id="MobiDB-lite"/>
    </source>
</evidence>
<proteinExistence type="inferred from homology"/>
<evidence type="ECO:0000256" key="1">
    <source>
        <dbReference type="ARBA" id="ARBA00005744"/>
    </source>
</evidence>
<keyword evidence="5" id="KW-1185">Reference proteome</keyword>